<keyword evidence="2" id="KW-1185">Reference proteome</keyword>
<protein>
    <submittedName>
        <fullName evidence="1">Uncharacterized protein</fullName>
    </submittedName>
</protein>
<dbReference type="Proteomes" id="UP000249497">
    <property type="component" value="Unassembled WGS sequence"/>
</dbReference>
<dbReference type="RefSeq" id="XP_025525820.1">
    <property type="nucleotide sequence ID" value="XM_025670745.1"/>
</dbReference>
<proteinExistence type="predicted"/>
<evidence type="ECO:0000313" key="2">
    <source>
        <dbReference type="Proteomes" id="UP000249497"/>
    </source>
</evidence>
<name>A0A8T8WVR6_ASPJA</name>
<accession>A0A8T8WVR6</accession>
<evidence type="ECO:0000313" key="1">
    <source>
        <dbReference type="EMBL" id="RAH79926.1"/>
    </source>
</evidence>
<reference evidence="1 2" key="1">
    <citation type="submission" date="2018-02" db="EMBL/GenBank/DDBJ databases">
        <title>The genomes of Aspergillus section Nigri reveals drivers in fungal speciation.</title>
        <authorList>
            <consortium name="DOE Joint Genome Institute"/>
            <person name="Vesth T.C."/>
            <person name="Nybo J."/>
            <person name="Theobald S."/>
            <person name="Brandl J."/>
            <person name="Frisvad J.C."/>
            <person name="Nielsen K.F."/>
            <person name="Lyhne E.K."/>
            <person name="Kogle M.E."/>
            <person name="Kuo A."/>
            <person name="Riley R."/>
            <person name="Clum A."/>
            <person name="Nolan M."/>
            <person name="Lipzen A."/>
            <person name="Salamov A."/>
            <person name="Henrissat B."/>
            <person name="Wiebenga A."/>
            <person name="De vries R.P."/>
            <person name="Grigoriev I.V."/>
            <person name="Mortensen U.H."/>
            <person name="Andersen M.R."/>
            <person name="Baker S.E."/>
        </authorList>
    </citation>
    <scope>NUCLEOTIDE SEQUENCE [LARGE SCALE GENOMIC DNA]</scope>
    <source>
        <strain evidence="1 2">CBS 114.51</strain>
    </source>
</reference>
<dbReference type="AlphaFoldDB" id="A0A8T8WVR6"/>
<gene>
    <name evidence="1" type="ORF">BO86DRAFT_380918</name>
</gene>
<sequence length="149" mass="16467">MGKEGVAADGRSFLEKVLPGDRKAVSAVCWSGEWMMVVKAVHFQVQISTSRLETQCSQPDRLLDGITSIPLRGVGEELSSMERESSLIIGVTEGWLVLWLVASCFLRRVPRNPRNPLTATSSFFFFPQQPSQHEASFVAQNLAVSLMTP</sequence>
<organism evidence="1 2">
    <name type="scientific">Aspergillus japonicus CBS 114.51</name>
    <dbReference type="NCBI Taxonomy" id="1448312"/>
    <lineage>
        <taxon>Eukaryota</taxon>
        <taxon>Fungi</taxon>
        <taxon>Dikarya</taxon>
        <taxon>Ascomycota</taxon>
        <taxon>Pezizomycotina</taxon>
        <taxon>Eurotiomycetes</taxon>
        <taxon>Eurotiomycetidae</taxon>
        <taxon>Eurotiales</taxon>
        <taxon>Aspergillaceae</taxon>
        <taxon>Aspergillus</taxon>
        <taxon>Aspergillus subgen. Circumdati</taxon>
    </lineage>
</organism>
<dbReference type="GeneID" id="37174437"/>
<dbReference type="EMBL" id="KZ824809">
    <property type="protein sequence ID" value="RAH79926.1"/>
    <property type="molecule type" value="Genomic_DNA"/>
</dbReference>